<dbReference type="Proteomes" id="UP000775872">
    <property type="component" value="Unassembled WGS sequence"/>
</dbReference>
<dbReference type="AlphaFoldDB" id="A0A9N9ZEK6"/>
<sequence>MVRDGPNWFLVESIGDKDYLEVFSFYETLKSLTAQKGSYSASFNSARSYSGEKYMYPQGSVELCIRVALYGLGGISNAERFYLVYASIAKECNIPRYNNLKADLLLLI</sequence>
<reference evidence="2" key="1">
    <citation type="submission" date="2019-06" db="EMBL/GenBank/DDBJ databases">
        <authorList>
            <person name="Broberg M."/>
        </authorList>
    </citation>
    <scope>NUCLEOTIDE SEQUENCE [LARGE SCALE GENOMIC DNA]</scope>
</reference>
<protein>
    <submittedName>
        <fullName evidence="1">Uncharacterized protein</fullName>
    </submittedName>
</protein>
<comment type="caution">
    <text evidence="1">The sequence shown here is derived from an EMBL/GenBank/DDBJ whole genome shotgun (WGS) entry which is preliminary data.</text>
</comment>
<keyword evidence="2" id="KW-1185">Reference proteome</keyword>
<evidence type="ECO:0000313" key="2">
    <source>
        <dbReference type="Proteomes" id="UP000775872"/>
    </source>
</evidence>
<name>A0A9N9ZEK6_9HYPO</name>
<evidence type="ECO:0000313" key="1">
    <source>
        <dbReference type="EMBL" id="CAH0054102.1"/>
    </source>
</evidence>
<organism evidence="1 2">
    <name type="scientific">Clonostachys solani</name>
    <dbReference type="NCBI Taxonomy" id="160281"/>
    <lineage>
        <taxon>Eukaryota</taxon>
        <taxon>Fungi</taxon>
        <taxon>Dikarya</taxon>
        <taxon>Ascomycota</taxon>
        <taxon>Pezizomycotina</taxon>
        <taxon>Sordariomycetes</taxon>
        <taxon>Hypocreomycetidae</taxon>
        <taxon>Hypocreales</taxon>
        <taxon>Bionectriaceae</taxon>
        <taxon>Clonostachys</taxon>
    </lineage>
</organism>
<accession>A0A9N9ZEK6</accession>
<proteinExistence type="predicted"/>
<reference evidence="1 2" key="2">
    <citation type="submission" date="2021-10" db="EMBL/GenBank/DDBJ databases">
        <authorList>
            <person name="Piombo E."/>
        </authorList>
    </citation>
    <scope>NUCLEOTIDE SEQUENCE [LARGE SCALE GENOMIC DNA]</scope>
</reference>
<gene>
    <name evidence="1" type="ORF">CSOL1703_00015295</name>
</gene>
<dbReference type="EMBL" id="CABFOC020000046">
    <property type="protein sequence ID" value="CAH0054102.1"/>
    <property type="molecule type" value="Genomic_DNA"/>
</dbReference>